<feature type="region of interest" description="Disordered" evidence="1">
    <location>
        <begin position="1"/>
        <end position="33"/>
    </location>
</feature>
<feature type="domain" description="DUF4190" evidence="3">
    <location>
        <begin position="49"/>
        <end position="102"/>
    </location>
</feature>
<evidence type="ECO:0000259" key="3">
    <source>
        <dbReference type="Pfam" id="PF13828"/>
    </source>
</evidence>
<feature type="transmembrane region" description="Helical" evidence="2">
    <location>
        <begin position="48"/>
        <end position="74"/>
    </location>
</feature>
<dbReference type="Pfam" id="PF13828">
    <property type="entry name" value="DUF4190"/>
    <property type="match status" value="1"/>
</dbReference>
<evidence type="ECO:0000256" key="2">
    <source>
        <dbReference type="SAM" id="Phobius"/>
    </source>
</evidence>
<keyword evidence="6" id="KW-1185">Reference proteome</keyword>
<feature type="region of interest" description="Disordered" evidence="1">
    <location>
        <begin position="366"/>
        <end position="390"/>
    </location>
</feature>
<dbReference type="RefSeq" id="WP_381082458.1">
    <property type="nucleotide sequence ID" value="NZ_JBHUDX010000033.1"/>
</dbReference>
<proteinExistence type="predicted"/>
<sequence>MSIPPPPGPQQPEGMYPQGPPQQPYGPPYQPWGQGYSPYNRPAPVNGVAIAALVLGILCFLPAVGLILGLIAIVQIRRRGERGRGLAIGGMVMSSFGLALLVTAFATGGAHDVWQGIKDGARDNGVTFTLKKGECFNALGGSLSGEAYDVDKVPCSGRHQAEVFADFTLPGGRYPGDDAIAKAAEDKCYALQYAYAMDSWAVPGNVDIYYFTPTRDSWGYGDREVACVFGNTDEKAGLTGTLRRDARTLTEDQLAYLRADAVLYQALDTAPDAEYVEDDLPGHRAWAGRVATALADQTRQLRAHSWGEGVGRPVTGQAAALDRAREEWRKAAKATDADSFYAHYDRAGALMEGDAAITARKALGLAVSPPSDLPDGSGDAGGDTGTGKQV</sequence>
<feature type="domain" description="Septum formation-related" evidence="4">
    <location>
        <begin position="133"/>
        <end position="238"/>
    </location>
</feature>
<dbReference type="InterPro" id="IPR025241">
    <property type="entry name" value="DUF4190"/>
</dbReference>
<accession>A0ABW4IPV9</accession>
<reference evidence="6" key="1">
    <citation type="journal article" date="2019" name="Int. J. Syst. Evol. Microbiol.">
        <title>The Global Catalogue of Microorganisms (GCM) 10K type strain sequencing project: providing services to taxonomists for standard genome sequencing and annotation.</title>
        <authorList>
            <consortium name="The Broad Institute Genomics Platform"/>
            <consortium name="The Broad Institute Genome Sequencing Center for Infectious Disease"/>
            <person name="Wu L."/>
            <person name="Ma J."/>
        </authorList>
    </citation>
    <scope>NUCLEOTIDE SEQUENCE [LARGE SCALE GENOMIC DNA]</scope>
    <source>
        <strain evidence="6">CGMCC 1.12470</strain>
    </source>
</reference>
<feature type="compositionally biased region" description="Gly residues" evidence="1">
    <location>
        <begin position="378"/>
        <end position="390"/>
    </location>
</feature>
<evidence type="ECO:0000313" key="6">
    <source>
        <dbReference type="Proteomes" id="UP001597261"/>
    </source>
</evidence>
<evidence type="ECO:0000259" key="4">
    <source>
        <dbReference type="Pfam" id="PF13845"/>
    </source>
</evidence>
<keyword evidence="2" id="KW-0472">Membrane</keyword>
<feature type="transmembrane region" description="Helical" evidence="2">
    <location>
        <begin position="86"/>
        <end position="106"/>
    </location>
</feature>
<keyword evidence="2" id="KW-0812">Transmembrane</keyword>
<protein>
    <submittedName>
        <fullName evidence="5">DUF4190 domain-containing protein</fullName>
    </submittedName>
</protein>
<name>A0ABW4IPV9_9ACTN</name>
<dbReference type="Pfam" id="PF13845">
    <property type="entry name" value="Septum_form"/>
    <property type="match status" value="1"/>
</dbReference>
<feature type="compositionally biased region" description="Pro residues" evidence="1">
    <location>
        <begin position="18"/>
        <end position="30"/>
    </location>
</feature>
<gene>
    <name evidence="5" type="ORF">ACFSL4_14450</name>
</gene>
<evidence type="ECO:0000256" key="1">
    <source>
        <dbReference type="SAM" id="MobiDB-lite"/>
    </source>
</evidence>
<dbReference type="EMBL" id="JBHUDX010000033">
    <property type="protein sequence ID" value="MFD1659372.1"/>
    <property type="molecule type" value="Genomic_DNA"/>
</dbReference>
<keyword evidence="2" id="KW-1133">Transmembrane helix</keyword>
<organism evidence="5 6">
    <name type="scientific">Streptomyces caeni</name>
    <dbReference type="NCBI Taxonomy" id="2307231"/>
    <lineage>
        <taxon>Bacteria</taxon>
        <taxon>Bacillati</taxon>
        <taxon>Actinomycetota</taxon>
        <taxon>Actinomycetes</taxon>
        <taxon>Kitasatosporales</taxon>
        <taxon>Streptomycetaceae</taxon>
        <taxon>Streptomyces</taxon>
    </lineage>
</organism>
<dbReference type="Proteomes" id="UP001597261">
    <property type="component" value="Unassembled WGS sequence"/>
</dbReference>
<dbReference type="InterPro" id="IPR026004">
    <property type="entry name" value="Septum_form"/>
</dbReference>
<feature type="compositionally biased region" description="Pro residues" evidence="1">
    <location>
        <begin position="1"/>
        <end position="10"/>
    </location>
</feature>
<evidence type="ECO:0000313" key="5">
    <source>
        <dbReference type="EMBL" id="MFD1659372.1"/>
    </source>
</evidence>
<comment type="caution">
    <text evidence="5">The sequence shown here is derived from an EMBL/GenBank/DDBJ whole genome shotgun (WGS) entry which is preliminary data.</text>
</comment>